<feature type="binding site" evidence="10">
    <location>
        <position position="212"/>
    </location>
    <ligand>
        <name>Zn(2+)</name>
        <dbReference type="ChEBI" id="CHEBI:29105"/>
        <label>1</label>
        <note>catalytic</note>
    </ligand>
</feature>
<evidence type="ECO:0000256" key="4">
    <source>
        <dbReference type="ARBA" id="ARBA00022722"/>
    </source>
</evidence>
<evidence type="ECO:0000256" key="8">
    <source>
        <dbReference type="ARBA" id="ARBA00022833"/>
    </source>
</evidence>
<name>A0A143Y4J6_9LACT</name>
<dbReference type="Gene3D" id="3.60.15.10">
    <property type="entry name" value="Ribonuclease Z/Hydroxyacylglutathione hydrolase-like"/>
    <property type="match status" value="1"/>
</dbReference>
<dbReference type="GO" id="GO:0008270">
    <property type="term" value="F:zinc ion binding"/>
    <property type="evidence" value="ECO:0007669"/>
    <property type="project" value="UniProtKB-UniRule"/>
</dbReference>
<feature type="binding site" evidence="10">
    <location>
        <position position="67"/>
    </location>
    <ligand>
        <name>Zn(2+)</name>
        <dbReference type="ChEBI" id="CHEBI:29105"/>
        <label>2</label>
        <note>catalytic</note>
    </ligand>
</feature>
<feature type="binding site" evidence="10">
    <location>
        <position position="270"/>
    </location>
    <ligand>
        <name>Zn(2+)</name>
        <dbReference type="ChEBI" id="CHEBI:29105"/>
        <label>2</label>
        <note>catalytic</note>
    </ligand>
</feature>
<keyword evidence="4 10" id="KW-0540">Nuclease</keyword>
<dbReference type="Pfam" id="PF23023">
    <property type="entry name" value="Anti-Pycsar_Apyc1"/>
    <property type="match status" value="1"/>
</dbReference>
<dbReference type="PANTHER" id="PTHR46018:SF2">
    <property type="entry name" value="ZINC PHOSPHODIESTERASE ELAC PROTEIN 1"/>
    <property type="match status" value="1"/>
</dbReference>
<comment type="function">
    <text evidence="9 10">Zinc phosphodiesterase, which displays some tRNA 3'-processing endonuclease activity. Probably involved in tRNA maturation, by removing a 3'-trailer from precursor tRNA.</text>
</comment>
<dbReference type="Proteomes" id="UP000199280">
    <property type="component" value="Unassembled WGS sequence"/>
</dbReference>
<dbReference type="AlphaFoldDB" id="A0A143Y4J6"/>
<dbReference type="Proteomes" id="UP000076878">
    <property type="component" value="Unassembled WGS sequence"/>
</dbReference>
<feature type="binding site" evidence="10">
    <location>
        <position position="141"/>
    </location>
    <ligand>
        <name>Zn(2+)</name>
        <dbReference type="ChEBI" id="CHEBI:29105"/>
        <label>1</label>
        <note>catalytic</note>
    </ligand>
</feature>
<protein>
    <recommendedName>
        <fullName evidence="2 10">Ribonuclease Z</fullName>
        <shortName evidence="10">RNase Z</shortName>
        <ecNumber evidence="2 10">3.1.26.11</ecNumber>
    </recommendedName>
    <alternativeName>
        <fullName evidence="10">tRNA 3 endonuclease</fullName>
    </alternativeName>
    <alternativeName>
        <fullName evidence="10">tRNase Z</fullName>
    </alternativeName>
</protein>
<accession>A0A143Y4J6</accession>
<dbReference type="InterPro" id="IPR013471">
    <property type="entry name" value="RNase_Z/BN"/>
</dbReference>
<keyword evidence="7 10" id="KW-0378">Hydrolase</keyword>
<dbReference type="EMBL" id="FNYT01000001">
    <property type="protein sequence ID" value="SEI58060.1"/>
    <property type="molecule type" value="Genomic_DNA"/>
</dbReference>
<evidence type="ECO:0000313" key="11">
    <source>
        <dbReference type="EMBL" id="CZQ79921.1"/>
    </source>
</evidence>
<feature type="binding site" evidence="10">
    <location>
        <position position="65"/>
    </location>
    <ligand>
        <name>Zn(2+)</name>
        <dbReference type="ChEBI" id="CHEBI:29105"/>
        <label>1</label>
        <note>catalytic</note>
    </ligand>
</feature>
<dbReference type="PANTHER" id="PTHR46018">
    <property type="entry name" value="ZINC PHOSPHODIESTERASE ELAC PROTEIN 1"/>
    <property type="match status" value="1"/>
</dbReference>
<keyword evidence="14" id="KW-1185">Reference proteome</keyword>
<dbReference type="InterPro" id="IPR036866">
    <property type="entry name" value="RibonucZ/Hydroxyglut_hydro"/>
</dbReference>
<dbReference type="EC" id="3.1.26.11" evidence="2 10"/>
<keyword evidence="6 10" id="KW-0255">Endonuclease</keyword>
<comment type="subunit">
    <text evidence="1 10">Homodimer.</text>
</comment>
<reference evidence="12 14" key="2">
    <citation type="submission" date="2016-10" db="EMBL/GenBank/DDBJ databases">
        <authorList>
            <person name="Varghese N."/>
            <person name="Submissions S."/>
        </authorList>
    </citation>
    <scope>NUCLEOTIDE SEQUENCE [LARGE SCALE GENOMIC DNA]</scope>
    <source>
        <strain evidence="12 14">DSM 22150</strain>
    </source>
</reference>
<evidence type="ECO:0000256" key="1">
    <source>
        <dbReference type="ARBA" id="ARBA00011738"/>
    </source>
</evidence>
<comment type="cofactor">
    <cofactor evidence="10">
        <name>Zn(2+)</name>
        <dbReference type="ChEBI" id="CHEBI:29105"/>
    </cofactor>
    <text evidence="10">Binds 2 Zn(2+) ions.</text>
</comment>
<evidence type="ECO:0000313" key="13">
    <source>
        <dbReference type="Proteomes" id="UP000076878"/>
    </source>
</evidence>
<evidence type="ECO:0000256" key="7">
    <source>
        <dbReference type="ARBA" id="ARBA00022801"/>
    </source>
</evidence>
<sequence length="311" mass="34625">MKIQFLGTGAGVPSTSRNLSSIALKLLDERNAIWLFDCGEGTQQRVLKTTIRPRKVEKIFITHLHGDHIFGLPGFLSSRAFQGGNTPLNIYGPVGIKEFVLTSLRISQSHLRYPIFFHEITEDGVVFEDEQFRVVCAKLNHGIVSYGYRVEEADYPGELQAEKLKEMAVPAGPLYGKLKNGETVVLPDGRTINGLDFIGKTTKGRVITILGDTRRTKNTVVLAKNADVLVHESTFGKEDQAIASDYFHSTCIDAANVAKEADVKQLYLTHISARYLNGNANQLQRDARKVFPDTKLVNDYDEFEIALTKLP</sequence>
<feature type="binding site" evidence="10">
    <location>
        <position position="212"/>
    </location>
    <ligand>
        <name>Zn(2+)</name>
        <dbReference type="ChEBI" id="CHEBI:29105"/>
        <label>2</label>
        <note>catalytic</note>
    </ligand>
</feature>
<dbReference type="SUPFAM" id="SSF56281">
    <property type="entry name" value="Metallo-hydrolase/oxidoreductase"/>
    <property type="match status" value="1"/>
</dbReference>
<dbReference type="HAMAP" id="MF_01818">
    <property type="entry name" value="RNase_Z_BN"/>
    <property type="match status" value="1"/>
</dbReference>
<evidence type="ECO:0000256" key="5">
    <source>
        <dbReference type="ARBA" id="ARBA00022723"/>
    </source>
</evidence>
<dbReference type="CDD" id="cd07717">
    <property type="entry name" value="RNaseZ_ZiPD-like_MBL-fold"/>
    <property type="match status" value="1"/>
</dbReference>
<dbReference type="EMBL" id="FJNB01000001">
    <property type="protein sequence ID" value="CZQ79921.1"/>
    <property type="molecule type" value="Genomic_DNA"/>
</dbReference>
<feature type="binding site" evidence="10">
    <location>
        <position position="63"/>
    </location>
    <ligand>
        <name>Zn(2+)</name>
        <dbReference type="ChEBI" id="CHEBI:29105"/>
        <label>1</label>
        <note>catalytic</note>
    </ligand>
</feature>
<evidence type="ECO:0000256" key="2">
    <source>
        <dbReference type="ARBA" id="ARBA00012477"/>
    </source>
</evidence>
<evidence type="ECO:0000256" key="9">
    <source>
        <dbReference type="ARBA" id="ARBA00057812"/>
    </source>
</evidence>
<keyword evidence="8 10" id="KW-0862">Zinc</keyword>
<organism evidence="11 13">
    <name type="scientific">Trichococcus ilyis</name>
    <dbReference type="NCBI Taxonomy" id="640938"/>
    <lineage>
        <taxon>Bacteria</taxon>
        <taxon>Bacillati</taxon>
        <taxon>Bacillota</taxon>
        <taxon>Bacilli</taxon>
        <taxon>Lactobacillales</taxon>
        <taxon>Carnobacteriaceae</taxon>
        <taxon>Trichococcus</taxon>
    </lineage>
</organism>
<evidence type="ECO:0000313" key="14">
    <source>
        <dbReference type="Proteomes" id="UP000199280"/>
    </source>
</evidence>
<dbReference type="GO" id="GO:0042802">
    <property type="term" value="F:identical protein binding"/>
    <property type="evidence" value="ECO:0007669"/>
    <property type="project" value="UniProtKB-ARBA"/>
</dbReference>
<keyword evidence="5 10" id="KW-0479">Metal-binding</keyword>
<evidence type="ECO:0000256" key="3">
    <source>
        <dbReference type="ARBA" id="ARBA00022694"/>
    </source>
</evidence>
<evidence type="ECO:0000313" key="12">
    <source>
        <dbReference type="EMBL" id="SEI58060.1"/>
    </source>
</evidence>
<feature type="binding site" evidence="10">
    <location>
        <position position="68"/>
    </location>
    <ligand>
        <name>Zn(2+)</name>
        <dbReference type="ChEBI" id="CHEBI:29105"/>
        <label>2</label>
        <note>catalytic</note>
    </ligand>
</feature>
<evidence type="ECO:0000256" key="6">
    <source>
        <dbReference type="ARBA" id="ARBA00022759"/>
    </source>
</evidence>
<reference evidence="11 13" key="1">
    <citation type="submission" date="2016-02" db="EMBL/GenBank/DDBJ databases">
        <authorList>
            <person name="Wen L."/>
            <person name="He K."/>
            <person name="Yang H."/>
        </authorList>
    </citation>
    <scope>NUCLEOTIDE SEQUENCE [LARGE SCALE GENOMIC DNA]</scope>
    <source>
        <strain evidence="11">Trichococcus_R210</strain>
    </source>
</reference>
<dbReference type="STRING" id="640938.TR210_11"/>
<dbReference type="NCBIfam" id="TIGR02651">
    <property type="entry name" value="RNase_Z"/>
    <property type="match status" value="1"/>
</dbReference>
<keyword evidence="3 10" id="KW-0819">tRNA processing</keyword>
<comment type="catalytic activity">
    <reaction evidence="10">
        <text>Endonucleolytic cleavage of RNA, removing extra 3' nucleotides from tRNA precursor, generating 3' termini of tRNAs. A 3'-hydroxy group is left at the tRNA terminus and a 5'-phosphoryl group is left at the trailer molecule.</text>
        <dbReference type="EC" id="3.1.26.11"/>
    </reaction>
</comment>
<evidence type="ECO:0000256" key="10">
    <source>
        <dbReference type="HAMAP-Rule" id="MF_01818"/>
    </source>
</evidence>
<dbReference type="GO" id="GO:0042781">
    <property type="term" value="F:3'-tRNA processing endoribonuclease activity"/>
    <property type="evidence" value="ECO:0007669"/>
    <property type="project" value="UniProtKB-UniRule"/>
</dbReference>
<proteinExistence type="inferred from homology"/>
<dbReference type="NCBIfam" id="NF000801">
    <property type="entry name" value="PRK00055.1-3"/>
    <property type="match status" value="1"/>
</dbReference>
<feature type="active site" description="Proton acceptor" evidence="10">
    <location>
        <position position="67"/>
    </location>
</feature>
<dbReference type="RefSeq" id="WP_068620308.1">
    <property type="nucleotide sequence ID" value="NZ_FJNB01000001.1"/>
</dbReference>
<comment type="similarity">
    <text evidence="10">Belongs to the RNase Z family.</text>
</comment>
<dbReference type="FunFam" id="3.60.15.10:FF:000002">
    <property type="entry name" value="Ribonuclease Z"/>
    <property type="match status" value="1"/>
</dbReference>
<gene>
    <name evidence="10" type="primary">rnz</name>
    <name evidence="12" type="ORF">SAMN05216375_101257</name>
    <name evidence="11" type="ORF">TR210_11</name>
</gene>
<dbReference type="OrthoDB" id="9800940at2"/>